<dbReference type="AlphaFoldDB" id="A0A0P7IWI7"/>
<proteinExistence type="inferred from homology"/>
<dbReference type="Gene3D" id="3.40.50.150">
    <property type="entry name" value="Vaccinia Virus protein VP39"/>
    <property type="match status" value="1"/>
</dbReference>
<comment type="caution">
    <text evidence="8">The sequence shown here is derived from an EMBL/GenBank/DDBJ whole genome shotgun (WGS) entry which is preliminary data.</text>
</comment>
<dbReference type="Gene3D" id="3.90.120.10">
    <property type="entry name" value="DNA Methylase, subunit A, domain 2"/>
    <property type="match status" value="1"/>
</dbReference>
<evidence type="ECO:0000256" key="3">
    <source>
        <dbReference type="ARBA" id="ARBA00022679"/>
    </source>
</evidence>
<dbReference type="GO" id="GO:0044027">
    <property type="term" value="P:negative regulation of gene expression via chromosomal CpG island methylation"/>
    <property type="evidence" value="ECO:0007669"/>
    <property type="project" value="TreeGrafter"/>
</dbReference>
<accession>A0A0P7IWI7</accession>
<comment type="catalytic activity">
    <reaction evidence="6">
        <text>a 2'-deoxycytidine in DNA + S-adenosyl-L-methionine = a 5-methyl-2'-deoxycytidine in DNA + S-adenosyl-L-homocysteine + H(+)</text>
        <dbReference type="Rhea" id="RHEA:13681"/>
        <dbReference type="Rhea" id="RHEA-COMP:11369"/>
        <dbReference type="Rhea" id="RHEA-COMP:11370"/>
        <dbReference type="ChEBI" id="CHEBI:15378"/>
        <dbReference type="ChEBI" id="CHEBI:57856"/>
        <dbReference type="ChEBI" id="CHEBI:59789"/>
        <dbReference type="ChEBI" id="CHEBI:85452"/>
        <dbReference type="ChEBI" id="CHEBI:85454"/>
        <dbReference type="EC" id="2.1.1.37"/>
    </reaction>
</comment>
<dbReference type="STRING" id="154981.AKJ29_02235"/>
<dbReference type="InterPro" id="IPR050390">
    <property type="entry name" value="C5-Methyltransferase"/>
</dbReference>
<organism evidence="8 9">
    <name type="scientific">Aliiroseovarius crassostreae</name>
    <dbReference type="NCBI Taxonomy" id="154981"/>
    <lineage>
        <taxon>Bacteria</taxon>
        <taxon>Pseudomonadati</taxon>
        <taxon>Pseudomonadota</taxon>
        <taxon>Alphaproteobacteria</taxon>
        <taxon>Rhodobacterales</taxon>
        <taxon>Paracoccaceae</taxon>
        <taxon>Aliiroseovarius</taxon>
    </lineage>
</organism>
<gene>
    <name evidence="8" type="ORF">AKJ29_02235</name>
</gene>
<dbReference type="InterPro" id="IPR029063">
    <property type="entry name" value="SAM-dependent_MTases_sf"/>
</dbReference>
<dbReference type="PANTHER" id="PTHR10629">
    <property type="entry name" value="CYTOSINE-SPECIFIC METHYLTRANSFERASE"/>
    <property type="match status" value="1"/>
</dbReference>
<evidence type="ECO:0000256" key="2">
    <source>
        <dbReference type="ARBA" id="ARBA00022603"/>
    </source>
</evidence>
<evidence type="ECO:0000256" key="7">
    <source>
        <dbReference type="PROSITE-ProRule" id="PRU01016"/>
    </source>
</evidence>
<keyword evidence="4 7" id="KW-0949">S-adenosyl-L-methionine</keyword>
<dbReference type="EMBL" id="LKBA01000008">
    <property type="protein sequence ID" value="KPN62997.1"/>
    <property type="molecule type" value="Genomic_DNA"/>
</dbReference>
<dbReference type="REBASE" id="146733">
    <property type="entry name" value="M.Acr312ORF2235P"/>
</dbReference>
<dbReference type="Proteomes" id="UP000050471">
    <property type="component" value="Unassembled WGS sequence"/>
</dbReference>
<name>A0A0P7IWI7_9RHOB</name>
<dbReference type="GO" id="GO:0003886">
    <property type="term" value="F:DNA (cytosine-5-)-methyltransferase activity"/>
    <property type="evidence" value="ECO:0007669"/>
    <property type="project" value="UniProtKB-EC"/>
</dbReference>
<evidence type="ECO:0000256" key="6">
    <source>
        <dbReference type="ARBA" id="ARBA00047422"/>
    </source>
</evidence>
<dbReference type="SUPFAM" id="SSF53335">
    <property type="entry name" value="S-adenosyl-L-methionine-dependent methyltransferases"/>
    <property type="match status" value="1"/>
</dbReference>
<comment type="similarity">
    <text evidence="7">Belongs to the class I-like SAM-binding methyltransferase superfamily. C5-methyltransferase family.</text>
</comment>
<keyword evidence="2 7" id="KW-0489">Methyltransferase</keyword>
<dbReference type="PRINTS" id="PR00105">
    <property type="entry name" value="C5METTRFRASE"/>
</dbReference>
<dbReference type="GO" id="GO:0009307">
    <property type="term" value="P:DNA restriction-modification system"/>
    <property type="evidence" value="ECO:0007669"/>
    <property type="project" value="UniProtKB-KW"/>
</dbReference>
<keyword evidence="9" id="KW-1185">Reference proteome</keyword>
<dbReference type="Pfam" id="PF00145">
    <property type="entry name" value="DNA_methylase"/>
    <property type="match status" value="2"/>
</dbReference>
<dbReference type="PROSITE" id="PS51679">
    <property type="entry name" value="SAM_MT_C5"/>
    <property type="match status" value="1"/>
</dbReference>
<evidence type="ECO:0000313" key="9">
    <source>
        <dbReference type="Proteomes" id="UP000050471"/>
    </source>
</evidence>
<evidence type="ECO:0000256" key="5">
    <source>
        <dbReference type="ARBA" id="ARBA00022747"/>
    </source>
</evidence>
<sequence length="507" mass="55418">MPVGPSHDPAYLPYVADNFAGGGGASSGISAALGRCPDVAINHDEVALAMHEANHPTTEHLTTSVFAVDPRDLVKKGQRVGLAWFSPDCKHFSVAKGGKPVEKNIRDLAWVVINWAELVKPEVIMLENVVEYLTWGPLGSDNKPIASRKGEIFKKWVRALRSRGYKVEWKELRACDYGAPTIRKRLFVVARCDGHPIVWPKPTHGCPTSAAVKSGKLKPWVTAAEIIDWSLPCPSIFDTAADIKEMYGLQVKRPLVDNTLRRIAAGIQRFVIDAKEPFFVTYAQHGGRNRSAFDPLHTITASKKDQNCIIVPTMVQTGYGERAGQKPRCLDLHRPIGTMVNGNKHALVAAFLAQNNTGVVGHDVRKPVSTVTARGTQQSVIAAHLLNLKGSKRSARSANEPLTTICAGGGHAALVAALLTKFNGDDAQRYTDQSEYIITDIGMRMLTPREQFRAQSFPDTYEIDRGADGRLLTVTEQRRMCGNSVPPVLAQALVEANCQPLIQQMAA</sequence>
<evidence type="ECO:0000256" key="4">
    <source>
        <dbReference type="ARBA" id="ARBA00022691"/>
    </source>
</evidence>
<dbReference type="EC" id="2.1.1.37" evidence="1"/>
<evidence type="ECO:0000313" key="8">
    <source>
        <dbReference type="EMBL" id="KPN62997.1"/>
    </source>
</evidence>
<reference evidence="8 9" key="1">
    <citation type="submission" date="2015-09" db="EMBL/GenBank/DDBJ databases">
        <title>Draft genome sequence of Aliiroseovarius crassostreae CV919-312TSm, the causative agent of Roseovarius Oyster Disease (formerly Juvenile Oyster Disease).</title>
        <authorList>
            <person name="Kessner L."/>
            <person name="Spinard E."/>
            <person name="Nelson D."/>
        </authorList>
    </citation>
    <scope>NUCLEOTIDE SEQUENCE [LARGE SCALE GENOMIC DNA]</scope>
    <source>
        <strain evidence="8 9">CV919-312</strain>
    </source>
</reference>
<protein>
    <recommendedName>
        <fullName evidence="1">DNA (cytosine-5-)-methyltransferase</fullName>
        <ecNumber evidence="1">2.1.1.37</ecNumber>
    </recommendedName>
</protein>
<dbReference type="GO" id="GO:0003677">
    <property type="term" value="F:DNA binding"/>
    <property type="evidence" value="ECO:0007669"/>
    <property type="project" value="TreeGrafter"/>
</dbReference>
<evidence type="ECO:0000256" key="1">
    <source>
        <dbReference type="ARBA" id="ARBA00011975"/>
    </source>
</evidence>
<keyword evidence="3 7" id="KW-0808">Transferase</keyword>
<dbReference type="GO" id="GO:0032259">
    <property type="term" value="P:methylation"/>
    <property type="evidence" value="ECO:0007669"/>
    <property type="project" value="UniProtKB-KW"/>
</dbReference>
<dbReference type="InterPro" id="IPR001525">
    <property type="entry name" value="C5_MeTfrase"/>
</dbReference>
<keyword evidence="5" id="KW-0680">Restriction system</keyword>
<dbReference type="PANTHER" id="PTHR10629:SF52">
    <property type="entry name" value="DNA (CYTOSINE-5)-METHYLTRANSFERASE 1"/>
    <property type="match status" value="1"/>
</dbReference>
<feature type="active site" evidence="7">
    <location>
        <position position="89"/>
    </location>
</feature>